<feature type="region of interest" description="Disordered" evidence="11">
    <location>
        <begin position="1273"/>
        <end position="1297"/>
    </location>
</feature>
<comment type="catalytic activity">
    <reaction evidence="9">
        <text>L-seryl-[protein] + ATP = O-phospho-L-seryl-[protein] + ADP + H(+)</text>
        <dbReference type="Rhea" id="RHEA:17989"/>
        <dbReference type="Rhea" id="RHEA-COMP:9863"/>
        <dbReference type="Rhea" id="RHEA-COMP:11604"/>
        <dbReference type="ChEBI" id="CHEBI:15378"/>
        <dbReference type="ChEBI" id="CHEBI:29999"/>
        <dbReference type="ChEBI" id="CHEBI:30616"/>
        <dbReference type="ChEBI" id="CHEBI:83421"/>
        <dbReference type="ChEBI" id="CHEBI:456216"/>
        <dbReference type="EC" id="2.7.11.1"/>
    </reaction>
</comment>
<feature type="compositionally biased region" description="Polar residues" evidence="11">
    <location>
        <begin position="1362"/>
        <end position="1417"/>
    </location>
</feature>
<feature type="compositionally biased region" description="Basic and acidic residues" evidence="11">
    <location>
        <begin position="105"/>
        <end position="125"/>
    </location>
</feature>
<dbReference type="Gene3D" id="1.10.510.10">
    <property type="entry name" value="Transferase(Phosphotransferase) domain 1"/>
    <property type="match status" value="1"/>
</dbReference>
<evidence type="ECO:0000256" key="2">
    <source>
        <dbReference type="ARBA" id="ARBA00012513"/>
    </source>
</evidence>
<evidence type="ECO:0000256" key="3">
    <source>
        <dbReference type="ARBA" id="ARBA00022527"/>
    </source>
</evidence>
<feature type="compositionally biased region" description="Pro residues" evidence="11">
    <location>
        <begin position="1904"/>
        <end position="1915"/>
    </location>
</feature>
<dbReference type="Pfam" id="PF00069">
    <property type="entry name" value="Pkinase"/>
    <property type="match status" value="1"/>
</dbReference>
<gene>
    <name evidence="13" type="ORF">BofuT4_P142280.1</name>
</gene>
<feature type="binding site" evidence="10">
    <location>
        <position position="1526"/>
    </location>
    <ligand>
        <name>ATP</name>
        <dbReference type="ChEBI" id="CHEBI:30616"/>
    </ligand>
</feature>
<dbReference type="SMART" id="SM00220">
    <property type="entry name" value="S_TKc"/>
    <property type="match status" value="1"/>
</dbReference>
<dbReference type="PROSITE" id="PS50011">
    <property type="entry name" value="PROTEIN_KINASE_DOM"/>
    <property type="match status" value="1"/>
</dbReference>
<dbReference type="PANTHER" id="PTHR48012:SF10">
    <property type="entry name" value="FI20177P1"/>
    <property type="match status" value="1"/>
</dbReference>
<dbReference type="STRING" id="999810.G2YZB8"/>
<feature type="compositionally biased region" description="Polar residues" evidence="11">
    <location>
        <begin position="29"/>
        <end position="43"/>
    </location>
</feature>
<feature type="region of interest" description="Disordered" evidence="11">
    <location>
        <begin position="341"/>
        <end position="375"/>
    </location>
</feature>
<comment type="similarity">
    <text evidence="1">Belongs to the protein kinase superfamily. STE Ser/Thr protein kinase family. STE20 subfamily.</text>
</comment>
<sequence>MAPRRPIERKSSLAKRSQLRHSGHGRSQIGASTLHPRSSVSNKETNEDKIGNISEANSSTTTIASTIKALSLKSTRSKASKASTVVSFGSSSVSGTTIEGSPGPTREEKDARKRAVKAARKENKNADPNFAYLPKGLNNKIRNKDPLKAKLRRLFKPKKKTIQKPLDRSQPVATPKLRYRTDRPTPAPERYIPPIAPARKLDGNIELDKTGASLCGEFQTLAETQEERDKHVEQAQFQHELRKATEQKLRLEGREHVNDPKIGRAPPITCRALIEPTLPRQTRRNRSELMPIGINEPPTPTERVPPEILPAERVQPYLQNDDLGKFTQHSHRLDDSAQTSLENLTGQTTPCSSTEVLPYKPRHRSNLSSSTRPYRKQSVTFNESVTQFTIPETDYDTSEITVKASDETIRNIALTGTVADYNRSLEPRVDPPVDTTISWSPAGNNSGGRSKRSGIHTEDELQALHIAGLREERNVNTKEKDGASQGKFTIPQRDNAQATESFLRFHSVVSKRLDDTSKALSEDSVEKGSLGGRNSRVNDFLKHASSTPEFRPASYDTLTNFLLVANTPAPPIPTKSPLRKLSQPNLLPAINSSNASKAHSFIAHNQSLLARYRTELKRLTEAHEEKMEFLRKKRQEHRKKHGGLKNQDDPGESTAKPPSKLRSRISNLFKSLEKQAGVTEEGGILDNVVTSFDPGEDWVYDPLGLIAGQYTARDYYRSLYTSDSNHTLREEQEQEDHINNTGALSVTPDQVTPQDEHNPNLVTSTSGGYTSDSRSESEDSPKEDTEKSSSKPYYESLTPSQKSDYDYNYIEPTPEFLATESDGAAEKRRQRETEASVRANKAVLLAHDAVLRGFDNSPLAAGFHSTRKTSSGSSATDDATNGANTYSHVTTNAPPLAQEERGSNLPNPQEKEFTASEGVKRPESQENSSCSLSCGYSTESSTQEPENLLPTARTLQQPPPASTAPSLRNNHFGGASKQCESQGSFGLKGQNLSLRSPQISKTTETQKSSETAPQQAEPALNRHSRRVSSASSISRQYFREESDKWINSDTLAENATEDRDLEDSYRAYFQSSRFEEFSQKIPISQDTTSTDDAQAAANFERAQARRAERREARKALQESLAHSIPYIEDQKREAEKEAEKQARFERSLTLRRPDHNPVGTARLRYLLLSGRDRNSLEEQEFLTLCATRYPDGNLRQEPRSKEAQIAEPELATSLESLNRRPEYNSDIAASNLSRFGTVRHLKAPTIINPIKKSQTGVAPDSIEHDRLRLDRLQSDHSISTGSPVSRGASTFGLDSPFNALQQDSTPLATQATYLSQIPHPRSSSRELQTPSPSSQSYRTQSSLSGLKSSQNWSQNNSSTTQEPLTSSRLRQFSPSSRQITPTPRNLPKTSAVNKKSTFISRNSSQTSAERQGNSSASRLPVPGTNVASGTPNIPPSQLSFLDVSLVALEAHFAEMDKLQVRNSEPVSIKTKAIEDARLMQASVIEAATKLGKEPPKYALIELIGKGSFGRVYKGKDMVSAAIVAVKIIDIEESDTINPKNANSYAEFLKEITALKTLSENKARNINHVIEALPVGQAMWMITEYCGGGSVATLMKPTAPGGLQEKWIIPILREVAEAIKWVHEAGIIHRDIKCANVLITEEGGVQLCDFGVAGTMETKVDKRSTVIGTPHWMAPELFDAVPSYGKEVDIWAFGCMAYEISTGLPPNAMSRLPFDRLGSLIKQHAPRLEGGDYSDELRDLVAFCLEEFPSERPSIDRVQNHHYILNTSSKYPMSSLSHLVRAFKLWEDHGGSRKSLFMLGGAQAPSEFSSTALSDDEWNFSTTAAFEQEVRRKSTAQDVYDVYGSGVEFDAGFPQETARPPPQKGRRRPPPEALAPSRGPLEKIFDPNTLSSYEDNVRNHYGRPYLPPTSDLPPVPSRSDLPLRDDTAQTSIRDTMIDLGGHDVETGISVFPDMDTIKAGRRVREEPDEDYMTTLPDFSRPALSDPADINPNRRTREWKFPAMVPPASADPEVSRFPPSTYEVPKPAFTPGIGGRPSLVHHPTEPLGGFSGGLPPAEIHTGMPRLSFRESLIDLDMSMPDPVPAFNSDFGRPSTADSDAISIISDSGQALASSTVNPFELERHASLYQPTSHSREPSLYTPSHSREPSLFVSSHEREPSIYAPAREREPSIYAPSHEREPSIYAPSHEREPSIYAPSHEREPSIYATSHEREPSIYVTEEMGAFSTSATPPRPESTSRPLRADRPPRLRTGNALRDIADISDLSDSAAESTMGYNTDANDTDSDYATASTQPAPTSAPSRDPNAPYTMAHFPNLPNAPSVRALTGEAGHEEMAFEMSRMLRGLTGQLEAFRDVYGSNDLARRSNQRRERRDNGENGV</sequence>
<keyword evidence="3" id="KW-0723">Serine/threonine-protein kinase</keyword>
<evidence type="ECO:0000313" key="13">
    <source>
        <dbReference type="EMBL" id="CCD56966.1"/>
    </source>
</evidence>
<dbReference type="InterPro" id="IPR011009">
    <property type="entry name" value="Kinase-like_dom_sf"/>
</dbReference>
<protein>
    <recommendedName>
        <fullName evidence="2">non-specific serine/threonine protein kinase</fullName>
        <ecNumber evidence="2">2.7.11.1</ecNumber>
    </recommendedName>
</protein>
<feature type="compositionally biased region" description="Low complexity" evidence="11">
    <location>
        <begin position="2259"/>
        <end position="2269"/>
    </location>
</feature>
<feature type="compositionally biased region" description="Polar residues" evidence="11">
    <location>
        <begin position="881"/>
        <end position="893"/>
    </location>
</feature>
<dbReference type="GO" id="GO:0004674">
    <property type="term" value="F:protein serine/threonine kinase activity"/>
    <property type="evidence" value="ECO:0007669"/>
    <property type="project" value="UniProtKB-KW"/>
</dbReference>
<feature type="compositionally biased region" description="Basic and acidic residues" evidence="11">
    <location>
        <begin position="1128"/>
        <end position="1155"/>
    </location>
</feature>
<proteinExistence type="inferred from homology"/>
<evidence type="ECO:0000256" key="10">
    <source>
        <dbReference type="PROSITE-ProRule" id="PRU10141"/>
    </source>
</evidence>
<feature type="compositionally biased region" description="Low complexity" evidence="11">
    <location>
        <begin position="1000"/>
        <end position="1011"/>
    </location>
</feature>
<feature type="compositionally biased region" description="Low complexity" evidence="11">
    <location>
        <begin position="52"/>
        <end position="62"/>
    </location>
</feature>
<dbReference type="InterPro" id="IPR017441">
    <property type="entry name" value="Protein_kinase_ATP_BS"/>
</dbReference>
<evidence type="ECO:0000256" key="4">
    <source>
        <dbReference type="ARBA" id="ARBA00022679"/>
    </source>
</evidence>
<evidence type="ECO:0000256" key="8">
    <source>
        <dbReference type="ARBA" id="ARBA00047899"/>
    </source>
</evidence>
<keyword evidence="4" id="KW-0808">Transferase</keyword>
<evidence type="ECO:0000256" key="7">
    <source>
        <dbReference type="ARBA" id="ARBA00022840"/>
    </source>
</evidence>
<dbReference type="PROSITE" id="PS00107">
    <property type="entry name" value="PROTEIN_KINASE_ATP"/>
    <property type="match status" value="1"/>
</dbReference>
<evidence type="ECO:0000259" key="12">
    <source>
        <dbReference type="PROSITE" id="PS50011"/>
    </source>
</evidence>
<feature type="compositionally biased region" description="Basic and acidic residues" evidence="11">
    <location>
        <begin position="2358"/>
        <end position="2376"/>
    </location>
</feature>
<organism evidence="13 14">
    <name type="scientific">Botryotinia fuckeliana (strain T4)</name>
    <name type="common">Noble rot fungus</name>
    <name type="synonym">Botrytis cinerea</name>
    <dbReference type="NCBI Taxonomy" id="999810"/>
    <lineage>
        <taxon>Eukaryota</taxon>
        <taxon>Fungi</taxon>
        <taxon>Dikarya</taxon>
        <taxon>Ascomycota</taxon>
        <taxon>Pezizomycotina</taxon>
        <taxon>Leotiomycetes</taxon>
        <taxon>Helotiales</taxon>
        <taxon>Sclerotiniaceae</taxon>
        <taxon>Botrytis</taxon>
    </lineage>
</organism>
<evidence type="ECO:0000256" key="5">
    <source>
        <dbReference type="ARBA" id="ARBA00022741"/>
    </source>
</evidence>
<dbReference type="OrthoDB" id="248923at2759"/>
<feature type="compositionally biased region" description="Low complexity" evidence="11">
    <location>
        <begin position="1328"/>
        <end position="1361"/>
    </location>
</feature>
<reference evidence="14" key="1">
    <citation type="journal article" date="2011" name="PLoS Genet.">
        <title>Genomic analysis of the necrotrophic fungal pathogens Sclerotinia sclerotiorum and Botrytis cinerea.</title>
        <authorList>
            <person name="Amselem J."/>
            <person name="Cuomo C.A."/>
            <person name="van Kan J.A."/>
            <person name="Viaud M."/>
            <person name="Benito E.P."/>
            <person name="Couloux A."/>
            <person name="Coutinho P.M."/>
            <person name="de Vries R.P."/>
            <person name="Dyer P.S."/>
            <person name="Fillinger S."/>
            <person name="Fournier E."/>
            <person name="Gout L."/>
            <person name="Hahn M."/>
            <person name="Kohn L."/>
            <person name="Lapalu N."/>
            <person name="Plummer K.M."/>
            <person name="Pradier J.M."/>
            <person name="Quevillon E."/>
            <person name="Sharon A."/>
            <person name="Simon A."/>
            <person name="ten Have A."/>
            <person name="Tudzynski B."/>
            <person name="Tudzynski P."/>
            <person name="Wincker P."/>
            <person name="Andrew M."/>
            <person name="Anthouard V."/>
            <person name="Beever R.E."/>
            <person name="Beffa R."/>
            <person name="Benoit I."/>
            <person name="Bouzid O."/>
            <person name="Brault B."/>
            <person name="Chen Z."/>
            <person name="Choquer M."/>
            <person name="Collemare J."/>
            <person name="Cotton P."/>
            <person name="Danchin E.G."/>
            <person name="Da Silva C."/>
            <person name="Gautier A."/>
            <person name="Giraud C."/>
            <person name="Giraud T."/>
            <person name="Gonzalez C."/>
            <person name="Grossetete S."/>
            <person name="Guldener U."/>
            <person name="Henrissat B."/>
            <person name="Howlett B.J."/>
            <person name="Kodira C."/>
            <person name="Kretschmer M."/>
            <person name="Lappartient A."/>
            <person name="Leroch M."/>
            <person name="Levis C."/>
            <person name="Mauceli E."/>
            <person name="Neuveglise C."/>
            <person name="Oeser B."/>
            <person name="Pearson M."/>
            <person name="Poulain J."/>
            <person name="Poussereau N."/>
            <person name="Quesneville H."/>
            <person name="Rascle C."/>
            <person name="Schumacher J."/>
            <person name="Segurens B."/>
            <person name="Sexton A."/>
            <person name="Silva E."/>
            <person name="Sirven C."/>
            <person name="Soanes D.M."/>
            <person name="Talbot N.J."/>
            <person name="Templeton M."/>
            <person name="Yandava C."/>
            <person name="Yarden O."/>
            <person name="Zeng Q."/>
            <person name="Rollins J.A."/>
            <person name="Lebrun M.H."/>
            <person name="Dickman M."/>
        </authorList>
    </citation>
    <scope>NUCLEOTIDE SEQUENCE [LARGE SCALE GENOMIC DNA]</scope>
    <source>
        <strain evidence="14">T4</strain>
    </source>
</reference>
<feature type="region of interest" description="Disordered" evidence="11">
    <location>
        <begin position="1"/>
        <end position="62"/>
    </location>
</feature>
<dbReference type="Proteomes" id="UP000008177">
    <property type="component" value="Unplaced contigs"/>
</dbReference>
<feature type="compositionally biased region" description="Basic and acidic residues" evidence="11">
    <location>
        <begin position="1037"/>
        <end position="1046"/>
    </location>
</feature>
<dbReference type="eggNOG" id="KOG0201">
    <property type="taxonomic scope" value="Eukaryota"/>
</dbReference>
<feature type="region of interest" description="Disordered" evidence="11">
    <location>
        <begin position="1849"/>
        <end position="1887"/>
    </location>
</feature>
<feature type="region of interest" description="Disordered" evidence="11">
    <location>
        <begin position="1319"/>
        <end position="1431"/>
    </location>
</feature>
<feature type="region of interest" description="Disordered" evidence="11">
    <location>
        <begin position="1127"/>
        <end position="1155"/>
    </location>
</feature>
<keyword evidence="6 13" id="KW-0418">Kinase</keyword>
<dbReference type="InParanoid" id="G2YZB8"/>
<feature type="region of interest" description="Disordered" evidence="11">
    <location>
        <begin position="1901"/>
        <end position="1922"/>
    </location>
</feature>
<feature type="compositionally biased region" description="Basic and acidic residues" evidence="11">
    <location>
        <begin position="909"/>
        <end position="924"/>
    </location>
</feature>
<feature type="compositionally biased region" description="Polar residues" evidence="11">
    <location>
        <begin position="341"/>
        <end position="355"/>
    </location>
</feature>
<feature type="compositionally biased region" description="Polar residues" evidence="11">
    <location>
        <begin position="925"/>
        <end position="945"/>
    </location>
</feature>
<dbReference type="PROSITE" id="PS00108">
    <property type="entry name" value="PROTEIN_KINASE_ST"/>
    <property type="match status" value="1"/>
</dbReference>
<evidence type="ECO:0000256" key="6">
    <source>
        <dbReference type="ARBA" id="ARBA00022777"/>
    </source>
</evidence>
<feature type="domain" description="Protein kinase" evidence="12">
    <location>
        <begin position="1497"/>
        <end position="1763"/>
    </location>
</feature>
<feature type="region of interest" description="Disordered" evidence="11">
    <location>
        <begin position="633"/>
        <end position="663"/>
    </location>
</feature>
<feature type="compositionally biased region" description="Polar residues" evidence="11">
    <location>
        <begin position="978"/>
        <end position="999"/>
    </location>
</feature>
<evidence type="ECO:0000313" key="14">
    <source>
        <dbReference type="Proteomes" id="UP000008177"/>
    </source>
</evidence>
<keyword evidence="5 10" id="KW-0547">Nucleotide-binding</keyword>
<feature type="compositionally biased region" description="Basic and acidic residues" evidence="11">
    <location>
        <begin position="773"/>
        <end position="789"/>
    </location>
</feature>
<feature type="region of interest" description="Disordered" evidence="11">
    <location>
        <begin position="743"/>
        <end position="839"/>
    </location>
</feature>
<dbReference type="FunFam" id="1.10.510.10:FF:000670">
    <property type="entry name" value="Serine/threonin protein kinase, putative"/>
    <property type="match status" value="1"/>
</dbReference>
<feature type="compositionally biased region" description="Polar residues" evidence="11">
    <location>
        <begin position="743"/>
        <end position="753"/>
    </location>
</feature>
<dbReference type="GO" id="GO:0005737">
    <property type="term" value="C:cytoplasm"/>
    <property type="evidence" value="ECO:0007669"/>
    <property type="project" value="TreeGrafter"/>
</dbReference>
<dbReference type="EMBL" id="FQ790362">
    <property type="protein sequence ID" value="CCD56966.1"/>
    <property type="molecule type" value="Genomic_DNA"/>
</dbReference>
<feature type="region of interest" description="Disordered" evidence="11">
    <location>
        <begin position="1964"/>
        <end position="1992"/>
    </location>
</feature>
<feature type="compositionally biased region" description="Low complexity" evidence="11">
    <location>
        <begin position="869"/>
        <end position="880"/>
    </location>
</feature>
<feature type="compositionally biased region" description="Polar residues" evidence="11">
    <location>
        <begin position="366"/>
        <end position="375"/>
    </location>
</feature>
<feature type="compositionally biased region" description="Low complexity" evidence="11">
    <location>
        <begin position="2285"/>
        <end position="2298"/>
    </location>
</feature>
<evidence type="ECO:0000256" key="9">
    <source>
        <dbReference type="ARBA" id="ARBA00048679"/>
    </source>
</evidence>
<feature type="compositionally biased region" description="Basic and acidic residues" evidence="11">
    <location>
        <begin position="1"/>
        <end position="11"/>
    </location>
</feature>
<feature type="compositionally biased region" description="Polar residues" evidence="11">
    <location>
        <begin position="760"/>
        <end position="772"/>
    </location>
</feature>
<dbReference type="EC" id="2.7.11.1" evidence="2"/>
<feature type="compositionally biased region" description="Basic residues" evidence="11">
    <location>
        <begin position="633"/>
        <end position="643"/>
    </location>
</feature>
<feature type="region of interest" description="Disordered" evidence="11">
    <location>
        <begin position="856"/>
        <end position="1059"/>
    </location>
</feature>
<dbReference type="InterPro" id="IPR050629">
    <property type="entry name" value="STE20/SPS1-PAK"/>
</dbReference>
<feature type="compositionally biased region" description="Basic and acidic residues" evidence="11">
    <location>
        <begin position="824"/>
        <end position="835"/>
    </location>
</feature>
<dbReference type="PANTHER" id="PTHR48012">
    <property type="entry name" value="STERILE20-LIKE KINASE, ISOFORM B-RELATED"/>
    <property type="match status" value="1"/>
</dbReference>
<dbReference type="SUPFAM" id="SSF56112">
    <property type="entry name" value="Protein kinase-like (PK-like)"/>
    <property type="match status" value="1"/>
</dbReference>
<name>G2YZB8_BOTF4</name>
<accession>G2YZB8</accession>
<comment type="catalytic activity">
    <reaction evidence="8">
        <text>L-threonyl-[protein] + ATP = O-phospho-L-threonyl-[protein] + ADP + H(+)</text>
        <dbReference type="Rhea" id="RHEA:46608"/>
        <dbReference type="Rhea" id="RHEA-COMP:11060"/>
        <dbReference type="Rhea" id="RHEA-COMP:11605"/>
        <dbReference type="ChEBI" id="CHEBI:15378"/>
        <dbReference type="ChEBI" id="CHEBI:30013"/>
        <dbReference type="ChEBI" id="CHEBI:30616"/>
        <dbReference type="ChEBI" id="CHEBI:61977"/>
        <dbReference type="ChEBI" id="CHEBI:456216"/>
        <dbReference type="EC" id="2.7.11.1"/>
    </reaction>
</comment>
<keyword evidence="7 10" id="KW-0067">ATP-binding</keyword>
<feature type="compositionally biased region" description="Polar residues" evidence="11">
    <location>
        <begin position="2223"/>
        <end position="2236"/>
    </location>
</feature>
<feature type="region of interest" description="Disordered" evidence="11">
    <location>
        <begin position="2126"/>
        <end position="2304"/>
    </location>
</feature>
<feature type="region of interest" description="Disordered" evidence="11">
    <location>
        <begin position="425"/>
        <end position="454"/>
    </location>
</feature>
<dbReference type="InterPro" id="IPR000719">
    <property type="entry name" value="Prot_kinase_dom"/>
</dbReference>
<feature type="region of interest" description="Disordered" evidence="11">
    <location>
        <begin position="90"/>
        <end position="141"/>
    </location>
</feature>
<dbReference type="HOGENOM" id="CLU_229459_0_0_1"/>
<evidence type="ECO:0000256" key="1">
    <source>
        <dbReference type="ARBA" id="ARBA00008874"/>
    </source>
</evidence>
<feature type="compositionally biased region" description="Basic and acidic residues" evidence="11">
    <location>
        <begin position="2152"/>
        <end position="2212"/>
    </location>
</feature>
<feature type="region of interest" description="Disordered" evidence="11">
    <location>
        <begin position="2354"/>
        <end position="2376"/>
    </location>
</feature>
<dbReference type="GO" id="GO:0005524">
    <property type="term" value="F:ATP binding"/>
    <property type="evidence" value="ECO:0007669"/>
    <property type="project" value="UniProtKB-UniRule"/>
</dbReference>
<dbReference type="InterPro" id="IPR008271">
    <property type="entry name" value="Ser/Thr_kinase_AS"/>
</dbReference>
<evidence type="ECO:0000256" key="11">
    <source>
        <dbReference type="SAM" id="MobiDB-lite"/>
    </source>
</evidence>